<name>A0A1G9CAN6_9FIRM</name>
<dbReference type="PANTHER" id="PTHR48100:SF1">
    <property type="entry name" value="HISTIDINE PHOSPHATASE FAMILY PROTEIN-RELATED"/>
    <property type="match status" value="1"/>
</dbReference>
<gene>
    <name evidence="5" type="ORF">SAMN05660472_01407</name>
</gene>
<organism evidence="5 6">
    <name type="scientific">Natronincola ferrireducens</name>
    <dbReference type="NCBI Taxonomy" id="393762"/>
    <lineage>
        <taxon>Bacteria</taxon>
        <taxon>Bacillati</taxon>
        <taxon>Bacillota</taxon>
        <taxon>Clostridia</taxon>
        <taxon>Peptostreptococcales</taxon>
        <taxon>Natronincolaceae</taxon>
        <taxon>Natronincola</taxon>
    </lineage>
</organism>
<dbReference type="Gene3D" id="3.40.50.1240">
    <property type="entry name" value="Phosphoglycerate mutase-like"/>
    <property type="match status" value="1"/>
</dbReference>
<dbReference type="OrthoDB" id="9781415at2"/>
<accession>A0A1G9CAN6</accession>
<keyword evidence="1" id="KW-0324">Glycolysis</keyword>
<evidence type="ECO:0000313" key="6">
    <source>
        <dbReference type="Proteomes" id="UP000198718"/>
    </source>
</evidence>
<sequence>MKKLYVVRHGETNWNLEGRTQGIKDSQLTDDGLLQAQLLAKRLIEEKIEVIYSSCLLRAKSTAEIISKILKLPYYCDKNLNEMNFGQWEGLTNEQILKLYPSELKTWRNYPHETCIPSGEKLISVQRRIVEFVENVLKNTKEKNILIISHSTIIKLLLLNVLNMDICNYYRLKQENCCINIIEFRNYGPVLLKYNETGHIQHNSR</sequence>
<dbReference type="Proteomes" id="UP000198718">
    <property type="component" value="Unassembled WGS sequence"/>
</dbReference>
<dbReference type="PIRSF" id="PIRSF000709">
    <property type="entry name" value="6PFK_2-Ptase"/>
    <property type="match status" value="1"/>
</dbReference>
<evidence type="ECO:0000313" key="5">
    <source>
        <dbReference type="EMBL" id="SDK48484.1"/>
    </source>
</evidence>
<feature type="binding site" evidence="4">
    <location>
        <begin position="8"/>
        <end position="15"/>
    </location>
    <ligand>
        <name>substrate</name>
    </ligand>
</feature>
<evidence type="ECO:0000256" key="2">
    <source>
        <dbReference type="ARBA" id="ARBA00023235"/>
    </source>
</evidence>
<reference evidence="5 6" key="1">
    <citation type="submission" date="2016-10" db="EMBL/GenBank/DDBJ databases">
        <authorList>
            <person name="de Groot N.N."/>
        </authorList>
    </citation>
    <scope>NUCLEOTIDE SEQUENCE [LARGE SCALE GENOMIC DNA]</scope>
    <source>
        <strain evidence="5 6">DSM 18346</strain>
    </source>
</reference>
<dbReference type="EMBL" id="FNFP01000002">
    <property type="protein sequence ID" value="SDK48484.1"/>
    <property type="molecule type" value="Genomic_DNA"/>
</dbReference>
<evidence type="ECO:0000256" key="1">
    <source>
        <dbReference type="ARBA" id="ARBA00023152"/>
    </source>
</evidence>
<dbReference type="InterPro" id="IPR050275">
    <property type="entry name" value="PGM_Phosphatase"/>
</dbReference>
<feature type="active site" description="Proton donor/acceptor" evidence="3">
    <location>
        <position position="82"/>
    </location>
</feature>
<dbReference type="InterPro" id="IPR013078">
    <property type="entry name" value="His_Pase_superF_clade-1"/>
</dbReference>
<protein>
    <submittedName>
        <fullName evidence="5">Probable phosphoglycerate mutase</fullName>
    </submittedName>
</protein>
<dbReference type="InterPro" id="IPR001345">
    <property type="entry name" value="PG/BPGM_mutase_AS"/>
</dbReference>
<proteinExistence type="predicted"/>
<dbReference type="GO" id="GO:0016791">
    <property type="term" value="F:phosphatase activity"/>
    <property type="evidence" value="ECO:0007669"/>
    <property type="project" value="TreeGrafter"/>
</dbReference>
<dbReference type="SUPFAM" id="SSF53254">
    <property type="entry name" value="Phosphoglycerate mutase-like"/>
    <property type="match status" value="1"/>
</dbReference>
<keyword evidence="6" id="KW-1185">Reference proteome</keyword>
<evidence type="ECO:0000256" key="3">
    <source>
        <dbReference type="PIRSR" id="PIRSR613078-1"/>
    </source>
</evidence>
<dbReference type="PANTHER" id="PTHR48100">
    <property type="entry name" value="BROAD-SPECIFICITY PHOSPHATASE YOR283W-RELATED"/>
    <property type="match status" value="1"/>
</dbReference>
<dbReference type="Pfam" id="PF00300">
    <property type="entry name" value="His_Phos_1"/>
    <property type="match status" value="1"/>
</dbReference>
<dbReference type="STRING" id="393762.SAMN05660472_01407"/>
<feature type="binding site" evidence="4">
    <location>
        <position position="58"/>
    </location>
    <ligand>
        <name>substrate</name>
    </ligand>
</feature>
<dbReference type="SMART" id="SM00855">
    <property type="entry name" value="PGAM"/>
    <property type="match status" value="1"/>
</dbReference>
<dbReference type="InterPro" id="IPR029033">
    <property type="entry name" value="His_PPase_superfam"/>
</dbReference>
<dbReference type="AlphaFoldDB" id="A0A1G9CAN6"/>
<dbReference type="RefSeq" id="WP_090552629.1">
    <property type="nucleotide sequence ID" value="NZ_FNFP01000002.1"/>
</dbReference>
<evidence type="ECO:0000256" key="4">
    <source>
        <dbReference type="PIRSR" id="PIRSR613078-2"/>
    </source>
</evidence>
<dbReference type="GO" id="GO:0005737">
    <property type="term" value="C:cytoplasm"/>
    <property type="evidence" value="ECO:0007669"/>
    <property type="project" value="TreeGrafter"/>
</dbReference>
<dbReference type="CDD" id="cd07067">
    <property type="entry name" value="HP_PGM_like"/>
    <property type="match status" value="1"/>
</dbReference>
<feature type="active site" description="Tele-phosphohistidine intermediate" evidence="3">
    <location>
        <position position="9"/>
    </location>
</feature>
<keyword evidence="2" id="KW-0413">Isomerase</keyword>
<dbReference type="PROSITE" id="PS00175">
    <property type="entry name" value="PG_MUTASE"/>
    <property type="match status" value="1"/>
</dbReference>